<dbReference type="AlphaFoldDB" id="A0A0D6L510"/>
<dbReference type="InterPro" id="IPR008160">
    <property type="entry name" value="Collagen"/>
</dbReference>
<name>A0A0D6L510_9BILA</name>
<keyword evidence="4" id="KW-1185">Reference proteome</keyword>
<accession>A0A0D6L510</accession>
<evidence type="ECO:0000256" key="1">
    <source>
        <dbReference type="ARBA" id="ARBA00022737"/>
    </source>
</evidence>
<reference evidence="3 4" key="1">
    <citation type="submission" date="2013-05" db="EMBL/GenBank/DDBJ databases">
        <title>Draft genome of the parasitic nematode Anyclostoma ceylanicum.</title>
        <authorList>
            <person name="Mitreva M."/>
        </authorList>
    </citation>
    <scope>NUCLEOTIDE SEQUENCE [LARGE SCALE GENOMIC DNA]</scope>
</reference>
<evidence type="ECO:0000256" key="2">
    <source>
        <dbReference type="SAM" id="MobiDB-lite"/>
    </source>
</evidence>
<dbReference type="Pfam" id="PF01391">
    <property type="entry name" value="Collagen"/>
    <property type="match status" value="1"/>
</dbReference>
<evidence type="ECO:0000313" key="3">
    <source>
        <dbReference type="EMBL" id="EPB65618.1"/>
    </source>
</evidence>
<feature type="compositionally biased region" description="Basic and acidic residues" evidence="2">
    <location>
        <begin position="1"/>
        <end position="15"/>
    </location>
</feature>
<evidence type="ECO:0000313" key="4">
    <source>
        <dbReference type="Proteomes" id="UP000054495"/>
    </source>
</evidence>
<protein>
    <recommendedName>
        <fullName evidence="5">Collagen triple helix repeat protein</fullName>
    </recommendedName>
</protein>
<gene>
    <name evidence="3" type="ORF">ANCCEY_15315</name>
</gene>
<dbReference type="Proteomes" id="UP000054495">
    <property type="component" value="Unassembled WGS sequence"/>
</dbReference>
<sequence length="104" mass="11170">MLAKKNDAGENECTRLHCPPGQAGKEGPSGNDGEPGAPGKPGAPGRDGEDIELNAQVNEIENRGDREDCQAKIYINNGIENRTCLVLFALLDLKAQEEPKENVE</sequence>
<keyword evidence="1" id="KW-0677">Repeat</keyword>
<dbReference type="Gene3D" id="1.20.5.320">
    <property type="entry name" value="6-Phosphogluconate Dehydrogenase, domain 3"/>
    <property type="match status" value="1"/>
</dbReference>
<organism evidence="3 4">
    <name type="scientific">Ancylostoma ceylanicum</name>
    <dbReference type="NCBI Taxonomy" id="53326"/>
    <lineage>
        <taxon>Eukaryota</taxon>
        <taxon>Metazoa</taxon>
        <taxon>Ecdysozoa</taxon>
        <taxon>Nematoda</taxon>
        <taxon>Chromadorea</taxon>
        <taxon>Rhabditida</taxon>
        <taxon>Rhabditina</taxon>
        <taxon>Rhabditomorpha</taxon>
        <taxon>Strongyloidea</taxon>
        <taxon>Ancylostomatidae</taxon>
        <taxon>Ancylostomatinae</taxon>
        <taxon>Ancylostoma</taxon>
    </lineage>
</organism>
<feature type="region of interest" description="Disordered" evidence="2">
    <location>
        <begin position="1"/>
        <end position="49"/>
    </location>
</feature>
<dbReference type="EMBL" id="KE127598">
    <property type="protein sequence ID" value="EPB65618.1"/>
    <property type="molecule type" value="Genomic_DNA"/>
</dbReference>
<proteinExistence type="predicted"/>
<evidence type="ECO:0008006" key="5">
    <source>
        <dbReference type="Google" id="ProtNLM"/>
    </source>
</evidence>